<evidence type="ECO:0000313" key="15">
    <source>
        <dbReference type="Proteomes" id="UP000054558"/>
    </source>
</evidence>
<dbReference type="PANTHER" id="PTHR45339">
    <property type="entry name" value="HYBRID SIGNAL TRANSDUCTION HISTIDINE KINASE J"/>
    <property type="match status" value="1"/>
</dbReference>
<dbReference type="Pfam" id="PF00512">
    <property type="entry name" value="HisKA"/>
    <property type="match status" value="1"/>
</dbReference>
<dbReference type="SUPFAM" id="SSF55874">
    <property type="entry name" value="ATPase domain of HSP90 chaperone/DNA topoisomerase II/histidine kinase"/>
    <property type="match status" value="1"/>
</dbReference>
<feature type="domain" description="Response regulatory" evidence="13">
    <location>
        <begin position="1254"/>
        <end position="1391"/>
    </location>
</feature>
<feature type="transmembrane region" description="Helical" evidence="11">
    <location>
        <begin position="88"/>
        <end position="109"/>
    </location>
</feature>
<dbReference type="Gene3D" id="1.10.287.130">
    <property type="match status" value="1"/>
</dbReference>
<keyword evidence="11" id="KW-1133">Transmembrane helix</keyword>
<evidence type="ECO:0000259" key="12">
    <source>
        <dbReference type="PROSITE" id="PS50109"/>
    </source>
</evidence>
<proteinExistence type="predicted"/>
<dbReference type="PROSITE" id="PS50109">
    <property type="entry name" value="HIS_KIN"/>
    <property type="match status" value="1"/>
</dbReference>
<dbReference type="InterPro" id="IPR003661">
    <property type="entry name" value="HisK_dim/P_dom"/>
</dbReference>
<feature type="region of interest" description="Disordered" evidence="10">
    <location>
        <begin position="944"/>
        <end position="1046"/>
    </location>
</feature>
<dbReference type="SMART" id="SM00448">
    <property type="entry name" value="REC"/>
    <property type="match status" value="1"/>
</dbReference>
<sequence length="1401" mass="152459">MPVQFDLRENPAAGVKGCLRNCVLCPYPHKKCLVAERGMAERKRTWRWRMWPRGVEKQREPWGDREEDEKAVAEQAYPASYNVLLTRLATMFLLTVFVTAATLLTFVFVRTSSVDTVNILGYGLRRELLNRAADQVLNLLATQNQSSGSFSRAMDRWWLMSPEDYTTLTRTDNEIVGTWLLNWDSITGAGVCAASGIYRYDYITTDTGSNTTRYQAIFSNATSPPHVPPVTYQEELDVNTWQPKRPPTIFPTVNDCREKPYYLNAQNSPTGRGVTLFNAVATGAPTLIASHNIGTGEKGVVTITMELTFISRFLAGLDLLKGTMYITNGATLIASSDGYVGYQSNVSSVILASDSSNPTIRASARYLGALDAAAAVNSSRDVMIEGVTYFMDTELIMTGELNFTIVMLVPRSSVMGAIDRKFTLTIATVISGSGGIGIIGCFLVLLLTSPVSEEIKLKRELILQLQATQKAEARNETKSRFLANMSHELRSPMASIIGLLDLLLDDDLTSPQRGNVTQIRECASGLLGLLNDLLDISKIEAGKMTLETTEFDLVGLLENLVDIMSVQSAKKGVELALDLPDGIFGRIVTGDPARVRQIFTNLINNAIKFTSEGYVLLRCRSDPSRIGWAIFEIEDSGCGIPKNRALSVFESFVQADQSTTRLYGGTGLGLTIVKSLVELMGGTIKIEEKDTPGALFRVRLCLQGQDLKALEPIQHTVPAASPGPPSGVPLVLNLRETSFQVPGKYRRSSRTQTLNYLDLDRPEVAKLGDDVIERRARAHRIERRMSPLGGARAELRAGALTLEALAMLRRLQGKAAEPESVPATVPLTLSRASAPGAHETPTRVRALTRSVTTPRGEMMASLEAFYRSMSVTRGSLAWGPRGLVPLPVAEPPKPSAPAVRSRVLLAIKGRMNEQIAARFFRDRGAAVIAVQSWGQALAHLRHGRGHVSGGSEPTESRSSSGRSVGGDDREGGTKRRRGTPPTSPRAQSQLVLENSGEAASESPKKRSSSAFRRSLDIFKRSSTTSVSSTESARISEAEPSPAKPAKDAGDRFFDLVLFDVALMPCALSDAEMVERLLGEVRSLMGEIEAAVERKTGNPSSVEDPLSCESTEEAPGLSPPVSANEENGPVKVPHLVWLLGSETPAIVRRLLRDASFADVMQKPVYVSRLQALWGTFSADVSDPPRRRELRCAKPANIAQLSISIPEEVPRVETPPRSLDFPRLQISESFSPRESPQGTPVHSNPVMVQFCAANYRVLVAEDTPVLRQLAKAVLTKMCASVTSVENGRQAVGAVLAANFGESAEGVEAAGDVSRPFDLVLMDCQMPVMDGYAAVRAIRRAEAARAAGRRLPIFALTAHAMAEDEAKCLEAGMDRYLTKPLERVKLAETMRAVLTEQSSEISPG</sequence>
<feature type="compositionally biased region" description="Low complexity" evidence="10">
    <location>
        <begin position="1021"/>
        <end position="1031"/>
    </location>
</feature>
<evidence type="ECO:0000256" key="3">
    <source>
        <dbReference type="ARBA" id="ARBA00022553"/>
    </source>
</evidence>
<dbReference type="GO" id="GO:0000160">
    <property type="term" value="P:phosphorelay signal transduction system"/>
    <property type="evidence" value="ECO:0000318"/>
    <property type="project" value="GO_Central"/>
</dbReference>
<dbReference type="SUPFAM" id="SSF52172">
    <property type="entry name" value="CheY-like"/>
    <property type="match status" value="1"/>
</dbReference>
<keyword evidence="7" id="KW-0067">ATP-binding</keyword>
<dbReference type="OrthoDB" id="60033at2759"/>
<dbReference type="STRING" id="105231.A0A1Y1HMI0"/>
<feature type="transmembrane region" description="Helical" evidence="11">
    <location>
        <begin position="422"/>
        <end position="447"/>
    </location>
</feature>
<dbReference type="PANTHER" id="PTHR45339:SF5">
    <property type="entry name" value="HISTIDINE KINASE"/>
    <property type="match status" value="1"/>
</dbReference>
<evidence type="ECO:0000256" key="10">
    <source>
        <dbReference type="SAM" id="MobiDB-lite"/>
    </source>
</evidence>
<dbReference type="EMBL" id="DF236975">
    <property type="protein sequence ID" value="GAQ79213.1"/>
    <property type="molecule type" value="Genomic_DNA"/>
</dbReference>
<accession>A0A1Y1HMI0</accession>
<dbReference type="Gene3D" id="3.30.565.10">
    <property type="entry name" value="Histidine kinase-like ATPase, C-terminal domain"/>
    <property type="match status" value="1"/>
</dbReference>
<comment type="catalytic activity">
    <reaction evidence="1">
        <text>ATP + protein L-histidine = ADP + protein N-phospho-L-histidine.</text>
        <dbReference type="EC" id="2.7.13.3"/>
    </reaction>
</comment>
<dbReference type="FunFam" id="3.30.565.10:FF:000010">
    <property type="entry name" value="Sensor histidine kinase RcsC"/>
    <property type="match status" value="1"/>
</dbReference>
<dbReference type="InterPro" id="IPR036890">
    <property type="entry name" value="HATPase_C_sf"/>
</dbReference>
<evidence type="ECO:0000313" key="14">
    <source>
        <dbReference type="EMBL" id="GAQ79213.1"/>
    </source>
</evidence>
<evidence type="ECO:0000259" key="13">
    <source>
        <dbReference type="PROSITE" id="PS50110"/>
    </source>
</evidence>
<dbReference type="GO" id="GO:0005524">
    <property type="term" value="F:ATP binding"/>
    <property type="evidence" value="ECO:0007669"/>
    <property type="project" value="UniProtKB-KW"/>
</dbReference>
<evidence type="ECO:0000256" key="2">
    <source>
        <dbReference type="ARBA" id="ARBA00012438"/>
    </source>
</evidence>
<keyword evidence="8" id="KW-0902">Two-component regulatory system</keyword>
<keyword evidence="6" id="KW-0418">Kinase</keyword>
<dbReference type="Pfam" id="PF00072">
    <property type="entry name" value="Response_reg"/>
    <property type="match status" value="1"/>
</dbReference>
<dbReference type="CDD" id="cd16922">
    <property type="entry name" value="HATPase_EvgS-ArcB-TorS-like"/>
    <property type="match status" value="1"/>
</dbReference>
<dbReference type="OMA" id="SACCRER"/>
<keyword evidence="3 9" id="KW-0597">Phosphoprotein</keyword>
<keyword evidence="5" id="KW-0547">Nucleotide-binding</keyword>
<dbReference type="SUPFAM" id="SSF47384">
    <property type="entry name" value="Homodimeric domain of signal transducing histidine kinase"/>
    <property type="match status" value="1"/>
</dbReference>
<gene>
    <name evidence="14" type="ORF">KFL_000260290</name>
</gene>
<dbReference type="InterPro" id="IPR005467">
    <property type="entry name" value="His_kinase_dom"/>
</dbReference>
<dbReference type="Gene3D" id="3.40.50.2300">
    <property type="match status" value="1"/>
</dbReference>
<keyword evidence="11" id="KW-0472">Membrane</keyword>
<evidence type="ECO:0000256" key="7">
    <source>
        <dbReference type="ARBA" id="ARBA00022840"/>
    </source>
</evidence>
<dbReference type="GO" id="GO:0005886">
    <property type="term" value="C:plasma membrane"/>
    <property type="evidence" value="ECO:0000318"/>
    <property type="project" value="GO_Central"/>
</dbReference>
<dbReference type="CDD" id="cd17546">
    <property type="entry name" value="REC_hyHK_CKI1_RcsC-like"/>
    <property type="match status" value="1"/>
</dbReference>
<dbReference type="PROSITE" id="PS50110">
    <property type="entry name" value="RESPONSE_REGULATORY"/>
    <property type="match status" value="1"/>
</dbReference>
<name>A0A1Y1HMI0_KLENI</name>
<evidence type="ECO:0000256" key="6">
    <source>
        <dbReference type="ARBA" id="ARBA00022777"/>
    </source>
</evidence>
<keyword evidence="4" id="KW-0808">Transferase</keyword>
<feature type="domain" description="Histidine kinase" evidence="12">
    <location>
        <begin position="484"/>
        <end position="704"/>
    </location>
</feature>
<evidence type="ECO:0000256" key="1">
    <source>
        <dbReference type="ARBA" id="ARBA00000085"/>
    </source>
</evidence>
<evidence type="ECO:0000256" key="9">
    <source>
        <dbReference type="PROSITE-ProRule" id="PRU00169"/>
    </source>
</evidence>
<dbReference type="FunFam" id="1.10.287.130:FF:000002">
    <property type="entry name" value="Two-component osmosensing histidine kinase"/>
    <property type="match status" value="1"/>
</dbReference>
<dbReference type="GO" id="GO:0000155">
    <property type="term" value="F:phosphorelay sensor kinase activity"/>
    <property type="evidence" value="ECO:0000318"/>
    <property type="project" value="GO_Central"/>
</dbReference>
<dbReference type="Proteomes" id="UP000054558">
    <property type="component" value="Unassembled WGS sequence"/>
</dbReference>
<dbReference type="CDD" id="cd00082">
    <property type="entry name" value="HisKA"/>
    <property type="match status" value="1"/>
</dbReference>
<dbReference type="Pfam" id="PF02518">
    <property type="entry name" value="HATPase_c"/>
    <property type="match status" value="1"/>
</dbReference>
<dbReference type="SMART" id="SM00388">
    <property type="entry name" value="HisKA"/>
    <property type="match status" value="1"/>
</dbReference>
<evidence type="ECO:0000256" key="4">
    <source>
        <dbReference type="ARBA" id="ARBA00022679"/>
    </source>
</evidence>
<keyword evidence="11" id="KW-0812">Transmembrane</keyword>
<evidence type="ECO:0000256" key="8">
    <source>
        <dbReference type="ARBA" id="ARBA00023012"/>
    </source>
</evidence>
<dbReference type="InterPro" id="IPR001789">
    <property type="entry name" value="Sig_transdc_resp-reg_receiver"/>
</dbReference>
<protein>
    <recommendedName>
        <fullName evidence="2">histidine kinase</fullName>
        <ecNumber evidence="2">2.7.13.3</ecNumber>
    </recommendedName>
</protein>
<organism evidence="14 15">
    <name type="scientific">Klebsormidium nitens</name>
    <name type="common">Green alga</name>
    <name type="synonym">Ulothrix nitens</name>
    <dbReference type="NCBI Taxonomy" id="105231"/>
    <lineage>
        <taxon>Eukaryota</taxon>
        <taxon>Viridiplantae</taxon>
        <taxon>Streptophyta</taxon>
        <taxon>Klebsormidiophyceae</taxon>
        <taxon>Klebsormidiales</taxon>
        <taxon>Klebsormidiaceae</taxon>
        <taxon>Klebsormidium</taxon>
    </lineage>
</organism>
<dbReference type="EC" id="2.7.13.3" evidence="2"/>
<feature type="modified residue" description="4-aspartylphosphate" evidence="9">
    <location>
        <position position="1320"/>
    </location>
</feature>
<dbReference type="InterPro" id="IPR011006">
    <property type="entry name" value="CheY-like_superfamily"/>
</dbReference>
<dbReference type="InterPro" id="IPR036097">
    <property type="entry name" value="HisK_dim/P_sf"/>
</dbReference>
<feature type="compositionally biased region" description="Low complexity" evidence="10">
    <location>
        <begin position="949"/>
        <end position="962"/>
    </location>
</feature>
<dbReference type="PRINTS" id="PR00344">
    <property type="entry name" value="BCTRLSENSOR"/>
</dbReference>
<dbReference type="GO" id="GO:0009927">
    <property type="term" value="F:histidine phosphotransfer kinase activity"/>
    <property type="evidence" value="ECO:0000318"/>
    <property type="project" value="GO_Central"/>
</dbReference>
<evidence type="ECO:0000256" key="11">
    <source>
        <dbReference type="SAM" id="Phobius"/>
    </source>
</evidence>
<keyword evidence="15" id="KW-1185">Reference proteome</keyword>
<feature type="region of interest" description="Disordered" evidence="10">
    <location>
        <begin position="1091"/>
        <end position="1125"/>
    </location>
</feature>
<evidence type="ECO:0000256" key="5">
    <source>
        <dbReference type="ARBA" id="ARBA00022741"/>
    </source>
</evidence>
<dbReference type="SMART" id="SM00387">
    <property type="entry name" value="HATPase_c"/>
    <property type="match status" value="1"/>
</dbReference>
<dbReference type="InterPro" id="IPR004358">
    <property type="entry name" value="Sig_transdc_His_kin-like_C"/>
</dbReference>
<dbReference type="InterPro" id="IPR003594">
    <property type="entry name" value="HATPase_dom"/>
</dbReference>
<reference evidence="14 15" key="1">
    <citation type="journal article" date="2014" name="Nat. Commun.">
        <title>Klebsormidium flaccidum genome reveals primary factors for plant terrestrial adaptation.</title>
        <authorList>
            <person name="Hori K."/>
            <person name="Maruyama F."/>
            <person name="Fujisawa T."/>
            <person name="Togashi T."/>
            <person name="Yamamoto N."/>
            <person name="Seo M."/>
            <person name="Sato S."/>
            <person name="Yamada T."/>
            <person name="Mori H."/>
            <person name="Tajima N."/>
            <person name="Moriyama T."/>
            <person name="Ikeuchi M."/>
            <person name="Watanabe M."/>
            <person name="Wada H."/>
            <person name="Kobayashi K."/>
            <person name="Saito M."/>
            <person name="Masuda T."/>
            <person name="Sasaki-Sekimoto Y."/>
            <person name="Mashiguchi K."/>
            <person name="Awai K."/>
            <person name="Shimojima M."/>
            <person name="Masuda S."/>
            <person name="Iwai M."/>
            <person name="Nobusawa T."/>
            <person name="Narise T."/>
            <person name="Kondo S."/>
            <person name="Saito H."/>
            <person name="Sato R."/>
            <person name="Murakawa M."/>
            <person name="Ihara Y."/>
            <person name="Oshima-Yamada Y."/>
            <person name="Ohtaka K."/>
            <person name="Satoh M."/>
            <person name="Sonobe K."/>
            <person name="Ishii M."/>
            <person name="Ohtani R."/>
            <person name="Kanamori-Sato M."/>
            <person name="Honoki R."/>
            <person name="Miyazaki D."/>
            <person name="Mochizuki H."/>
            <person name="Umetsu J."/>
            <person name="Higashi K."/>
            <person name="Shibata D."/>
            <person name="Kamiya Y."/>
            <person name="Sato N."/>
            <person name="Nakamura Y."/>
            <person name="Tabata S."/>
            <person name="Ida S."/>
            <person name="Kurokawa K."/>
            <person name="Ohta H."/>
        </authorList>
    </citation>
    <scope>NUCLEOTIDE SEQUENCE [LARGE SCALE GENOMIC DNA]</scope>
    <source>
        <strain evidence="14 15">NIES-2285</strain>
    </source>
</reference>